<dbReference type="EMBL" id="CP053661">
    <property type="protein sequence ID" value="QKD80764.1"/>
    <property type="molecule type" value="Genomic_DNA"/>
</dbReference>
<reference evidence="1 2" key="1">
    <citation type="submission" date="2020-05" db="EMBL/GenBank/DDBJ databases">
        <title>Complete genome sequence of of a novel Thermoleptolyngbya strain isolated from hot springs of Ganzi, Sichuan China.</title>
        <authorList>
            <person name="Tang J."/>
            <person name="Daroch M."/>
            <person name="Li L."/>
            <person name="Waleron K."/>
            <person name="Waleron M."/>
            <person name="Waleron M."/>
        </authorList>
    </citation>
    <scope>NUCLEOTIDE SEQUENCE [LARGE SCALE GENOMIC DNA]</scope>
    <source>
        <strain evidence="1 2">PKUAC-SCTA183</strain>
    </source>
</reference>
<name>A0A6M8B247_9CYAN</name>
<dbReference type="Proteomes" id="UP000505210">
    <property type="component" value="Chromosome"/>
</dbReference>
<evidence type="ECO:0000313" key="2">
    <source>
        <dbReference type="Proteomes" id="UP000505210"/>
    </source>
</evidence>
<gene>
    <name evidence="1" type="ORF">HPC62_18435</name>
</gene>
<dbReference type="RefSeq" id="WP_172353198.1">
    <property type="nucleotide sequence ID" value="NZ_CP053661.1"/>
</dbReference>
<sequence>MKLNSTVALTLILLTLMAAAGVASGIWGYALGREALRGVTQPDVRPTSLGSEAAGEQGSRDEIIIIPESKIIEDVKNRINNSQPARSSTEGLGRVSDAGAKEDAINPVNRARWWLG</sequence>
<evidence type="ECO:0000313" key="1">
    <source>
        <dbReference type="EMBL" id="QKD80764.1"/>
    </source>
</evidence>
<keyword evidence="2" id="KW-1185">Reference proteome</keyword>
<proteinExistence type="predicted"/>
<dbReference type="KEGG" id="theu:HPC62_18435"/>
<dbReference type="AlphaFoldDB" id="A0A6M8B247"/>
<organism evidence="1 2">
    <name type="scientific">Thermoleptolyngbya sichuanensis A183</name>
    <dbReference type="NCBI Taxonomy" id="2737172"/>
    <lineage>
        <taxon>Bacteria</taxon>
        <taxon>Bacillati</taxon>
        <taxon>Cyanobacteriota</taxon>
        <taxon>Cyanophyceae</taxon>
        <taxon>Oculatellales</taxon>
        <taxon>Oculatellaceae</taxon>
        <taxon>Thermoleptolyngbya</taxon>
        <taxon>Thermoleptolyngbya sichuanensis</taxon>
    </lineage>
</organism>
<protein>
    <submittedName>
        <fullName evidence="1">Uncharacterized protein</fullName>
    </submittedName>
</protein>
<accession>A0A6M8B247</accession>